<dbReference type="InterPro" id="IPR050708">
    <property type="entry name" value="T6SS_VgrG/RHS"/>
</dbReference>
<dbReference type="Proteomes" id="UP001223978">
    <property type="component" value="Unassembled WGS sequence"/>
</dbReference>
<evidence type="ECO:0000313" key="3">
    <source>
        <dbReference type="Proteomes" id="UP001223978"/>
    </source>
</evidence>
<dbReference type="Gene3D" id="2.180.10.10">
    <property type="entry name" value="RHS repeat-associated core"/>
    <property type="match status" value="1"/>
</dbReference>
<name>A0ABT6SMC5_9ACTN</name>
<evidence type="ECO:0000313" key="2">
    <source>
        <dbReference type="EMBL" id="MDI3409054.1"/>
    </source>
</evidence>
<dbReference type="EMBL" id="JASCIQ010000058">
    <property type="protein sequence ID" value="MDI3409054.1"/>
    <property type="molecule type" value="Genomic_DNA"/>
</dbReference>
<dbReference type="PRINTS" id="PR00394">
    <property type="entry name" value="RHSPROTEIN"/>
</dbReference>
<proteinExistence type="predicted"/>
<protein>
    <submittedName>
        <fullName evidence="2">RHS repeat-associated core domain-containing protein</fullName>
    </submittedName>
</protein>
<comment type="caution">
    <text evidence="2">The sequence shown here is derived from an EMBL/GenBank/DDBJ whole genome shotgun (WGS) entry which is preliminary data.</text>
</comment>
<dbReference type="NCBIfam" id="TIGR03696">
    <property type="entry name" value="Rhs_assc_core"/>
    <property type="match status" value="1"/>
</dbReference>
<sequence>MNERGGIAWRTRTTLWGATGWNRDYTAYTPLRFPGQYHDPETGLHYNFFRHYDPETGRYVTADPLGLEPADNPAAYVDNPTSWIDPLGLTPTDGCGESGGRKAQRRGEEYERSLQEQLGGGGSFKEGGREFDGAFVDEGTGRGTWYEAKSGEFWEKMDDKRAGKFFSTEGQKQQIAMSKGVDYMVISEREIPERVTRWLDKKGIPWRVIPME</sequence>
<accession>A0ABT6SMC5</accession>
<dbReference type="InterPro" id="IPR022385">
    <property type="entry name" value="Rhs_assc_core"/>
</dbReference>
<reference evidence="2 3" key="1">
    <citation type="submission" date="2023-05" db="EMBL/GenBank/DDBJ databases">
        <title>Draft genome sequence of Streptomyces sp. B-S-A6 isolated from a cave soil in Thailand.</title>
        <authorList>
            <person name="Chamroensaksri N."/>
            <person name="Muangham S."/>
        </authorList>
    </citation>
    <scope>NUCLEOTIDE SEQUENCE [LARGE SCALE GENOMIC DNA]</scope>
    <source>
        <strain evidence="2 3">B-S-A6</strain>
    </source>
</reference>
<organism evidence="2 3">
    <name type="scientific">Streptomyces cavernicola</name>
    <dbReference type="NCBI Taxonomy" id="3043613"/>
    <lineage>
        <taxon>Bacteria</taxon>
        <taxon>Bacillati</taxon>
        <taxon>Actinomycetota</taxon>
        <taxon>Actinomycetes</taxon>
        <taxon>Kitasatosporales</taxon>
        <taxon>Streptomycetaceae</taxon>
        <taxon>Streptomyces</taxon>
    </lineage>
</organism>
<evidence type="ECO:0000256" key="1">
    <source>
        <dbReference type="SAM" id="MobiDB-lite"/>
    </source>
</evidence>
<dbReference type="PANTHER" id="PTHR32305:SF15">
    <property type="entry name" value="PROTEIN RHSA-RELATED"/>
    <property type="match status" value="1"/>
</dbReference>
<gene>
    <name evidence="2" type="ORF">QIS96_35215</name>
</gene>
<feature type="region of interest" description="Disordered" evidence="1">
    <location>
        <begin position="90"/>
        <end position="109"/>
    </location>
</feature>
<dbReference type="PANTHER" id="PTHR32305">
    <property type="match status" value="1"/>
</dbReference>
<keyword evidence="3" id="KW-1185">Reference proteome</keyword>